<dbReference type="InterPro" id="IPR006076">
    <property type="entry name" value="FAD-dep_OxRdtase"/>
</dbReference>
<gene>
    <name evidence="2" type="ORF">THAOC_12657</name>
</gene>
<dbReference type="GO" id="GO:0005737">
    <property type="term" value="C:cytoplasm"/>
    <property type="evidence" value="ECO:0007669"/>
    <property type="project" value="TreeGrafter"/>
</dbReference>
<dbReference type="Pfam" id="PF13450">
    <property type="entry name" value="NAD_binding_8"/>
    <property type="match status" value="1"/>
</dbReference>
<reference evidence="2 3" key="1">
    <citation type="journal article" date="2012" name="Genome Biol.">
        <title>Genome and low-iron response of an oceanic diatom adapted to chronic iron limitation.</title>
        <authorList>
            <person name="Lommer M."/>
            <person name="Specht M."/>
            <person name="Roy A.S."/>
            <person name="Kraemer L."/>
            <person name="Andreson R."/>
            <person name="Gutowska M.A."/>
            <person name="Wolf J."/>
            <person name="Bergner S.V."/>
            <person name="Schilhabel M.B."/>
            <person name="Klostermeier U.C."/>
            <person name="Beiko R.G."/>
            <person name="Rosenstiel P."/>
            <person name="Hippler M."/>
            <person name="Laroche J."/>
        </authorList>
    </citation>
    <scope>NUCLEOTIDE SEQUENCE [LARGE SCALE GENOMIC DNA]</scope>
    <source>
        <strain evidence="2 3">CCMP1005</strain>
    </source>
</reference>
<dbReference type="SUPFAM" id="SSF51905">
    <property type="entry name" value="FAD/NAD(P)-binding domain"/>
    <property type="match status" value="1"/>
</dbReference>
<sequence>MNGHRAASVHKKLRHQHRRMLVRKLSESPAFHVNVLGGGIAGLCTTRYLLKYSKDCKVTLIDKEPDLALSSPKPITSYDEQVSSRPHRSIPSRRNGNVLCPSLTVPWTSKSMWKEVAEPAIRGAFGRRPAAAGMPSVSFDWPTLVKDRRFWSFAAHFMLQKFAFGRQDHQCNRSILEYNMRCLDDREDDLIQGIEYGRFAQGTLSIDGTVAQMDSSGDVDLFCRQLIGSMRTAYGDRLDVVAGEEVETLHSRNGVICGATTKATDSSDRRLRTGDAFVVALGNASYPLCNAMGVACPVYPAKGHLVTVASEIDRSHNLTLHDDGGGGFGYAAPMAFRDNQGRRCYRLSGFVDFELHVDINHRRVNALVNACRKYLPDLEVVDASCCHRPVSADDRPLIGPTKVPNLFLCTGLGSRGWSIGCASGSILASQILDIEPEIDAAPFLPSRFRPSI</sequence>
<evidence type="ECO:0000259" key="1">
    <source>
        <dbReference type="Pfam" id="PF01266"/>
    </source>
</evidence>
<evidence type="ECO:0000313" key="3">
    <source>
        <dbReference type="Proteomes" id="UP000266841"/>
    </source>
</evidence>
<accession>K0SN61</accession>
<dbReference type="Proteomes" id="UP000266841">
    <property type="component" value="Unassembled WGS sequence"/>
</dbReference>
<dbReference type="Gene3D" id="3.30.9.10">
    <property type="entry name" value="D-Amino Acid Oxidase, subunit A, domain 2"/>
    <property type="match status" value="1"/>
</dbReference>
<name>K0SN61_THAOC</name>
<dbReference type="eggNOG" id="ENOG502QWSD">
    <property type="taxonomic scope" value="Eukaryota"/>
</dbReference>
<feature type="domain" description="FAD dependent oxidoreductase" evidence="1">
    <location>
        <begin position="238"/>
        <end position="429"/>
    </location>
</feature>
<dbReference type="EMBL" id="AGNL01014975">
    <property type="protein sequence ID" value="EJK66429.1"/>
    <property type="molecule type" value="Genomic_DNA"/>
</dbReference>
<comment type="caution">
    <text evidence="2">The sequence shown here is derived from an EMBL/GenBank/DDBJ whole genome shotgun (WGS) entry which is preliminary data.</text>
</comment>
<dbReference type="AlphaFoldDB" id="K0SN61"/>
<keyword evidence="3" id="KW-1185">Reference proteome</keyword>
<protein>
    <recommendedName>
        <fullName evidence="1">FAD dependent oxidoreductase domain-containing protein</fullName>
    </recommendedName>
</protein>
<dbReference type="Pfam" id="PF01266">
    <property type="entry name" value="DAO"/>
    <property type="match status" value="1"/>
</dbReference>
<dbReference type="InterPro" id="IPR036188">
    <property type="entry name" value="FAD/NAD-bd_sf"/>
</dbReference>
<organism evidence="2 3">
    <name type="scientific">Thalassiosira oceanica</name>
    <name type="common">Marine diatom</name>
    <dbReference type="NCBI Taxonomy" id="159749"/>
    <lineage>
        <taxon>Eukaryota</taxon>
        <taxon>Sar</taxon>
        <taxon>Stramenopiles</taxon>
        <taxon>Ochrophyta</taxon>
        <taxon>Bacillariophyta</taxon>
        <taxon>Coscinodiscophyceae</taxon>
        <taxon>Thalassiosirophycidae</taxon>
        <taxon>Thalassiosirales</taxon>
        <taxon>Thalassiosiraceae</taxon>
        <taxon>Thalassiosira</taxon>
    </lineage>
</organism>
<dbReference type="OrthoDB" id="498204at2759"/>
<dbReference type="PANTHER" id="PTHR13847">
    <property type="entry name" value="SARCOSINE DEHYDROGENASE-RELATED"/>
    <property type="match status" value="1"/>
</dbReference>
<dbReference type="Gene3D" id="3.50.50.60">
    <property type="entry name" value="FAD/NAD(P)-binding domain"/>
    <property type="match status" value="1"/>
</dbReference>
<evidence type="ECO:0000313" key="2">
    <source>
        <dbReference type="EMBL" id="EJK66429.1"/>
    </source>
</evidence>
<proteinExistence type="predicted"/>